<gene>
    <name evidence="1" type="ORF">M9H77_17052</name>
</gene>
<evidence type="ECO:0000313" key="2">
    <source>
        <dbReference type="Proteomes" id="UP001060085"/>
    </source>
</evidence>
<evidence type="ECO:0000313" key="1">
    <source>
        <dbReference type="EMBL" id="KAI5667199.1"/>
    </source>
</evidence>
<accession>A0ACC0B3I2</accession>
<comment type="caution">
    <text evidence="1">The sequence shown here is derived from an EMBL/GenBank/DDBJ whole genome shotgun (WGS) entry which is preliminary data.</text>
</comment>
<name>A0ACC0B3I2_CATRO</name>
<protein>
    <submittedName>
        <fullName evidence="1">Uncharacterized protein</fullName>
    </submittedName>
</protein>
<dbReference type="Proteomes" id="UP001060085">
    <property type="component" value="Linkage Group LG04"/>
</dbReference>
<proteinExistence type="predicted"/>
<keyword evidence="2" id="KW-1185">Reference proteome</keyword>
<dbReference type="EMBL" id="CM044704">
    <property type="protein sequence ID" value="KAI5667199.1"/>
    <property type="molecule type" value="Genomic_DNA"/>
</dbReference>
<reference evidence="2" key="1">
    <citation type="journal article" date="2023" name="Nat. Plants">
        <title>Single-cell RNA sequencing provides a high-resolution roadmap for understanding the multicellular compartmentation of specialized metabolism.</title>
        <authorList>
            <person name="Sun S."/>
            <person name="Shen X."/>
            <person name="Li Y."/>
            <person name="Li Y."/>
            <person name="Wang S."/>
            <person name="Li R."/>
            <person name="Zhang H."/>
            <person name="Shen G."/>
            <person name="Guo B."/>
            <person name="Wei J."/>
            <person name="Xu J."/>
            <person name="St-Pierre B."/>
            <person name="Chen S."/>
            <person name="Sun C."/>
        </authorList>
    </citation>
    <scope>NUCLEOTIDE SEQUENCE [LARGE SCALE GENOMIC DNA]</scope>
</reference>
<organism evidence="1 2">
    <name type="scientific">Catharanthus roseus</name>
    <name type="common">Madagascar periwinkle</name>
    <name type="synonym">Vinca rosea</name>
    <dbReference type="NCBI Taxonomy" id="4058"/>
    <lineage>
        <taxon>Eukaryota</taxon>
        <taxon>Viridiplantae</taxon>
        <taxon>Streptophyta</taxon>
        <taxon>Embryophyta</taxon>
        <taxon>Tracheophyta</taxon>
        <taxon>Spermatophyta</taxon>
        <taxon>Magnoliopsida</taxon>
        <taxon>eudicotyledons</taxon>
        <taxon>Gunneridae</taxon>
        <taxon>Pentapetalae</taxon>
        <taxon>asterids</taxon>
        <taxon>lamiids</taxon>
        <taxon>Gentianales</taxon>
        <taxon>Apocynaceae</taxon>
        <taxon>Rauvolfioideae</taxon>
        <taxon>Vinceae</taxon>
        <taxon>Catharanthinae</taxon>
        <taxon>Catharanthus</taxon>
    </lineage>
</organism>
<sequence>MIEEFPKVNELPQAQEELKTKEGTWRELGTILEELPISLSLIMSLMYYEVSLVEIKLFLESYLSHDSLLHSGSMFDPSCHDFRFRNNASIESIVVDFGLDGPLFDILHGYIVSFQGFQVGANMVQSIQDWLISKSAFEEKSFYGLAIFYRKYIKDFSTIANSVMDAPEKRPDSFGKFVYLFLNYVLSLDQKKKKEFVKHIHFRTHDAIDFNNMKFELKRLVFDPGRWDWSHFRSNRFPSLYKTKLNAHSDEPLQILGCSNTFILNFRLNFMFVLPSIFDMSLFDGDEDSRMHLFNRGADDTVGLTPTVAGRLMDGKSFEGHTLPHPIGERKLCVKPRGNGGDPWHYIKPGKKEDKSSSQGASSSKSSAKKAQVATPPPPPLMAKNALKKHFNNENGELRMVELIGKAIMAEKRVS</sequence>